<dbReference type="Proteomes" id="UP001150941">
    <property type="component" value="Unassembled WGS sequence"/>
</dbReference>
<feature type="compositionally biased region" description="Polar residues" evidence="1">
    <location>
        <begin position="478"/>
        <end position="496"/>
    </location>
</feature>
<reference evidence="3" key="2">
    <citation type="journal article" date="2023" name="IMA Fungus">
        <title>Comparative genomic study of the Penicillium genus elucidates a diverse pangenome and 15 lateral gene transfer events.</title>
        <authorList>
            <person name="Petersen C."/>
            <person name="Sorensen T."/>
            <person name="Nielsen M.R."/>
            <person name="Sondergaard T.E."/>
            <person name="Sorensen J.L."/>
            <person name="Fitzpatrick D.A."/>
            <person name="Frisvad J.C."/>
            <person name="Nielsen K.L."/>
        </authorList>
    </citation>
    <scope>NUCLEOTIDE SEQUENCE</scope>
    <source>
        <strain evidence="3">IBT 19713</strain>
    </source>
</reference>
<dbReference type="OrthoDB" id="5421784at2759"/>
<dbReference type="AlphaFoldDB" id="A0A9W9P8P1"/>
<gene>
    <name evidence="3" type="ORF">N7468_004562</name>
</gene>
<feature type="region of interest" description="Disordered" evidence="1">
    <location>
        <begin position="344"/>
        <end position="496"/>
    </location>
</feature>
<evidence type="ECO:0000313" key="3">
    <source>
        <dbReference type="EMBL" id="KAJ5239943.1"/>
    </source>
</evidence>
<accession>A0A9W9P8P1</accession>
<feature type="compositionally biased region" description="Polar residues" evidence="1">
    <location>
        <begin position="450"/>
        <end position="465"/>
    </location>
</feature>
<keyword evidence="4" id="KW-1185">Reference proteome</keyword>
<evidence type="ECO:0008006" key="5">
    <source>
        <dbReference type="Google" id="ProtNLM"/>
    </source>
</evidence>
<dbReference type="EMBL" id="JAPQKS010000003">
    <property type="protein sequence ID" value="KAJ5239943.1"/>
    <property type="molecule type" value="Genomic_DNA"/>
</dbReference>
<proteinExistence type="predicted"/>
<evidence type="ECO:0000313" key="4">
    <source>
        <dbReference type="Proteomes" id="UP001150941"/>
    </source>
</evidence>
<protein>
    <recommendedName>
        <fullName evidence="5">Mid2 domain-containing protein</fullName>
    </recommendedName>
</protein>
<feature type="region of interest" description="Disordered" evidence="1">
    <location>
        <begin position="246"/>
        <end position="279"/>
    </location>
</feature>
<dbReference type="RefSeq" id="XP_058332862.1">
    <property type="nucleotide sequence ID" value="XM_058473859.1"/>
</dbReference>
<keyword evidence="2" id="KW-1133">Transmembrane helix</keyword>
<feature type="compositionally biased region" description="Gly residues" evidence="1">
    <location>
        <begin position="375"/>
        <end position="384"/>
    </location>
</feature>
<feature type="transmembrane region" description="Helical" evidence="2">
    <location>
        <begin position="283"/>
        <end position="305"/>
    </location>
</feature>
<evidence type="ECO:0000256" key="1">
    <source>
        <dbReference type="SAM" id="MobiDB-lite"/>
    </source>
</evidence>
<feature type="compositionally biased region" description="Low complexity" evidence="1">
    <location>
        <begin position="152"/>
        <end position="199"/>
    </location>
</feature>
<feature type="compositionally biased region" description="Low complexity" evidence="1">
    <location>
        <begin position="253"/>
        <end position="279"/>
    </location>
</feature>
<evidence type="ECO:0000256" key="2">
    <source>
        <dbReference type="SAM" id="Phobius"/>
    </source>
</evidence>
<comment type="caution">
    <text evidence="3">The sequence shown here is derived from an EMBL/GenBank/DDBJ whole genome shotgun (WGS) entry which is preliminary data.</text>
</comment>
<dbReference type="GeneID" id="83201162"/>
<name>A0A9W9P8P1_9EURO</name>
<sequence>MARHPHNGPSRINRIIYAKHRRDKTDISADGKSDLLGTVDRIQVPLLGSADTYSHKPCGPQNTVCPEDSVGGSDVTVEKRESDATPGVAVQTVIQVVDTNSNTLWRSIGTEFPPTISNSLFGVVTIPGISVTALKDTSSDVTTGAVDHHMLTPPATSSPTTAPTATASTSTAATTSSKQLLPPVSSPKASAPASSKSHSPLPPDVSTTSTVLGTPIVDIVNSSTSSYLDSSTSRSSYTSYVTSHGPSSSINRLAGTASPTPTSSSSSSSTGSGLSPSTKTPQIVGGVVGSVAGVAVLILLLLVILRRRQFLAFFQRKSADTLPSEPASYFAPAFMKRWRTSTMTTRTDSTADTNTTERGFQKVSGRKIPPVLTHGGDGYGGGLEGDSPTIPDSLIGITPASPVGGPPPSSPHGMPLDSNVVREADESLSPVPPSNAQIPVASSVRFGNPTPVTQSSLLPQPQSAIPGSPTRPDGVGRSNPSFDGSRSSRFTESLDL</sequence>
<keyword evidence="2" id="KW-0472">Membrane</keyword>
<reference evidence="3" key="1">
    <citation type="submission" date="2022-11" db="EMBL/GenBank/DDBJ databases">
        <authorList>
            <person name="Petersen C."/>
        </authorList>
    </citation>
    <scope>NUCLEOTIDE SEQUENCE</scope>
    <source>
        <strain evidence="3">IBT 19713</strain>
    </source>
</reference>
<keyword evidence="2" id="KW-0812">Transmembrane</keyword>
<feature type="region of interest" description="Disordered" evidence="1">
    <location>
        <begin position="144"/>
        <end position="209"/>
    </location>
</feature>
<organism evidence="3 4">
    <name type="scientific">Penicillium chermesinum</name>
    <dbReference type="NCBI Taxonomy" id="63820"/>
    <lineage>
        <taxon>Eukaryota</taxon>
        <taxon>Fungi</taxon>
        <taxon>Dikarya</taxon>
        <taxon>Ascomycota</taxon>
        <taxon>Pezizomycotina</taxon>
        <taxon>Eurotiomycetes</taxon>
        <taxon>Eurotiomycetidae</taxon>
        <taxon>Eurotiales</taxon>
        <taxon>Aspergillaceae</taxon>
        <taxon>Penicillium</taxon>
    </lineage>
</organism>
<feature type="compositionally biased region" description="Low complexity" evidence="1">
    <location>
        <begin position="344"/>
        <end position="356"/>
    </location>
</feature>